<accession>A0A1I2EBR3</accession>
<dbReference type="EMBL" id="FOLQ01000021">
    <property type="protein sequence ID" value="SFE90093.1"/>
    <property type="molecule type" value="Genomic_DNA"/>
</dbReference>
<gene>
    <name evidence="1" type="ORF">SAMN05216167_12197</name>
</gene>
<organism evidence="1 2">
    <name type="scientific">Spirosoma endophyticum</name>
    <dbReference type="NCBI Taxonomy" id="662367"/>
    <lineage>
        <taxon>Bacteria</taxon>
        <taxon>Pseudomonadati</taxon>
        <taxon>Bacteroidota</taxon>
        <taxon>Cytophagia</taxon>
        <taxon>Cytophagales</taxon>
        <taxon>Cytophagaceae</taxon>
        <taxon>Spirosoma</taxon>
    </lineage>
</organism>
<name>A0A1I2EBR3_9BACT</name>
<dbReference type="AlphaFoldDB" id="A0A1I2EBR3"/>
<dbReference type="Proteomes" id="UP000198598">
    <property type="component" value="Unassembled WGS sequence"/>
</dbReference>
<keyword evidence="2" id="KW-1185">Reference proteome</keyword>
<evidence type="ECO:0000313" key="2">
    <source>
        <dbReference type="Proteomes" id="UP000198598"/>
    </source>
</evidence>
<protein>
    <submittedName>
        <fullName evidence="1">Uncharacterized protein</fullName>
    </submittedName>
</protein>
<evidence type="ECO:0000313" key="1">
    <source>
        <dbReference type="EMBL" id="SFE90093.1"/>
    </source>
</evidence>
<reference evidence="1 2" key="1">
    <citation type="submission" date="2016-10" db="EMBL/GenBank/DDBJ databases">
        <authorList>
            <person name="de Groot N.N."/>
        </authorList>
    </citation>
    <scope>NUCLEOTIDE SEQUENCE [LARGE SCALE GENOMIC DNA]</scope>
    <source>
        <strain evidence="1 2">DSM 26130</strain>
    </source>
</reference>
<proteinExistence type="predicted"/>
<sequence>MESDRQRFSELLTEYVLLVVESCLTEMDEKMQDKLIKLGIDIHNDSHKV</sequence>